<reference evidence="4 5" key="1">
    <citation type="journal article" date="2016" name="Nat. Commun.">
        <title>Thousands of microbial genomes shed light on interconnected biogeochemical processes in an aquifer system.</title>
        <authorList>
            <person name="Anantharaman K."/>
            <person name="Brown C.T."/>
            <person name="Hug L.A."/>
            <person name="Sharon I."/>
            <person name="Castelle C.J."/>
            <person name="Probst A.J."/>
            <person name="Thomas B.C."/>
            <person name="Singh A."/>
            <person name="Wilkins M.J."/>
            <person name="Karaoz U."/>
            <person name="Brodie E.L."/>
            <person name="Williams K.H."/>
            <person name="Hubbard S.S."/>
            <person name="Banfield J.F."/>
        </authorList>
    </citation>
    <scope>NUCLEOTIDE SEQUENCE [LARGE SCALE GENOMIC DNA]</scope>
</reference>
<dbReference type="Gene3D" id="3.40.50.2300">
    <property type="match status" value="1"/>
</dbReference>
<dbReference type="Pfam" id="PF00072">
    <property type="entry name" value="Response_reg"/>
    <property type="match status" value="1"/>
</dbReference>
<dbReference type="PROSITE" id="PS50110">
    <property type="entry name" value="RESPONSE_REGULATORY"/>
    <property type="match status" value="1"/>
</dbReference>
<evidence type="ECO:0000313" key="4">
    <source>
        <dbReference type="EMBL" id="OGE85129.1"/>
    </source>
</evidence>
<dbReference type="GO" id="GO:0000160">
    <property type="term" value="P:phosphorelay signal transduction system"/>
    <property type="evidence" value="ECO:0007669"/>
    <property type="project" value="InterPro"/>
</dbReference>
<gene>
    <name evidence="4" type="ORF">A3J48_03070</name>
</gene>
<dbReference type="SUPFAM" id="SSF52172">
    <property type="entry name" value="CheY-like"/>
    <property type="match status" value="1"/>
</dbReference>
<evidence type="ECO:0000256" key="2">
    <source>
        <dbReference type="PROSITE-ProRule" id="PRU00169"/>
    </source>
</evidence>
<dbReference type="PANTHER" id="PTHR44591">
    <property type="entry name" value="STRESS RESPONSE REGULATOR PROTEIN 1"/>
    <property type="match status" value="1"/>
</dbReference>
<dbReference type="STRING" id="1817832.A3J48_03070"/>
<accession>A0A1F5P5H3</accession>
<dbReference type="EMBL" id="MFES01000027">
    <property type="protein sequence ID" value="OGE85129.1"/>
    <property type="molecule type" value="Genomic_DNA"/>
</dbReference>
<dbReference type="InterPro" id="IPR050595">
    <property type="entry name" value="Bact_response_regulator"/>
</dbReference>
<organism evidence="4 5">
    <name type="scientific">Candidatus Doudnabacteria bacterium RIFCSPHIGHO2_02_FULL_46_11</name>
    <dbReference type="NCBI Taxonomy" id="1817832"/>
    <lineage>
        <taxon>Bacteria</taxon>
        <taxon>Candidatus Doudnaibacteriota</taxon>
    </lineage>
</organism>
<dbReference type="SMART" id="SM00448">
    <property type="entry name" value="REC"/>
    <property type="match status" value="1"/>
</dbReference>
<dbReference type="Proteomes" id="UP000176786">
    <property type="component" value="Unassembled WGS sequence"/>
</dbReference>
<dbReference type="InterPro" id="IPR011006">
    <property type="entry name" value="CheY-like_superfamily"/>
</dbReference>
<evidence type="ECO:0000256" key="1">
    <source>
        <dbReference type="ARBA" id="ARBA00022553"/>
    </source>
</evidence>
<evidence type="ECO:0000259" key="3">
    <source>
        <dbReference type="PROSITE" id="PS50110"/>
    </source>
</evidence>
<feature type="domain" description="Response regulatory" evidence="3">
    <location>
        <begin position="8"/>
        <end position="126"/>
    </location>
</feature>
<dbReference type="PANTHER" id="PTHR44591:SF3">
    <property type="entry name" value="RESPONSE REGULATORY DOMAIN-CONTAINING PROTEIN"/>
    <property type="match status" value="1"/>
</dbReference>
<proteinExistence type="predicted"/>
<dbReference type="InterPro" id="IPR001789">
    <property type="entry name" value="Sig_transdc_resp-reg_receiver"/>
</dbReference>
<feature type="modified residue" description="4-aspartylphosphate" evidence="2">
    <location>
        <position position="58"/>
    </location>
</feature>
<comment type="caution">
    <text evidence="4">The sequence shown here is derived from an EMBL/GenBank/DDBJ whole genome shotgun (WGS) entry which is preliminary data.</text>
</comment>
<keyword evidence="1 2" id="KW-0597">Phosphoprotein</keyword>
<dbReference type="AlphaFoldDB" id="A0A1F5P5H3"/>
<name>A0A1F5P5H3_9BACT</name>
<sequence length="131" mass="14854">MPDKSNYVALVVEDERPLAQVIQKKMEKSGFETVLARSVDQALGYMEDLPKIDVIWLDHYLIGEGTGLDFVEKLKHNTKWKAIPIFVVSNTATQAKVHSYIDLGVTKYYTKSDARLDQIVTEINKVLQKNG</sequence>
<protein>
    <recommendedName>
        <fullName evidence="3">Response regulatory domain-containing protein</fullName>
    </recommendedName>
</protein>
<evidence type="ECO:0000313" key="5">
    <source>
        <dbReference type="Proteomes" id="UP000176786"/>
    </source>
</evidence>